<dbReference type="InterPro" id="IPR051599">
    <property type="entry name" value="Cell_Envelope_Assoc"/>
</dbReference>
<organism evidence="3 4">
    <name type="scientific">Peptoclostridium litorale DSM 5388</name>
    <dbReference type="NCBI Taxonomy" id="1121324"/>
    <lineage>
        <taxon>Bacteria</taxon>
        <taxon>Bacillati</taxon>
        <taxon>Bacillota</taxon>
        <taxon>Clostridia</taxon>
        <taxon>Peptostreptococcales</taxon>
        <taxon>Peptoclostridiaceae</taxon>
        <taxon>Peptoclostridium</taxon>
    </lineage>
</organism>
<protein>
    <recommendedName>
        <fullName evidence="2">DUF218 domain-containing protein</fullName>
    </recommendedName>
</protein>
<dbReference type="AlphaFoldDB" id="A0A069RNP5"/>
<gene>
    <name evidence="3" type="ORF">CLIT_10c05350</name>
</gene>
<name>A0A069RNP5_PEPLI</name>
<dbReference type="GO" id="GO:0000270">
    <property type="term" value="P:peptidoglycan metabolic process"/>
    <property type="evidence" value="ECO:0007669"/>
    <property type="project" value="TreeGrafter"/>
</dbReference>
<dbReference type="Pfam" id="PF02698">
    <property type="entry name" value="DUF218"/>
    <property type="match status" value="1"/>
</dbReference>
<feature type="domain" description="DUF218" evidence="2">
    <location>
        <begin position="62"/>
        <end position="206"/>
    </location>
</feature>
<reference evidence="3 4" key="1">
    <citation type="submission" date="2014-03" db="EMBL/GenBank/DDBJ databases">
        <title>Genome sequence of Clostridium litorale W6, DSM 5388.</title>
        <authorList>
            <person name="Poehlein A."/>
            <person name="Jagirdar A."/>
            <person name="Khonsari B."/>
            <person name="Chibani C.M."/>
            <person name="Gutierrez Gutierrez D.A."/>
            <person name="Davydova E."/>
            <person name="Alghaithi H.S."/>
            <person name="Nair K.P."/>
            <person name="Dhamotharan K."/>
            <person name="Chandran L."/>
            <person name="G W."/>
            <person name="Daniel R."/>
        </authorList>
    </citation>
    <scope>NUCLEOTIDE SEQUENCE [LARGE SCALE GENOMIC DNA]</scope>
    <source>
        <strain evidence="3 4">W6</strain>
    </source>
</reference>
<dbReference type="InterPro" id="IPR014729">
    <property type="entry name" value="Rossmann-like_a/b/a_fold"/>
</dbReference>
<dbReference type="eggNOG" id="COG1434">
    <property type="taxonomic scope" value="Bacteria"/>
</dbReference>
<dbReference type="Gene3D" id="3.40.50.620">
    <property type="entry name" value="HUPs"/>
    <property type="match status" value="1"/>
</dbReference>
<dbReference type="EMBL" id="JJMM01000010">
    <property type="protein sequence ID" value="KDR95807.1"/>
    <property type="molecule type" value="Genomic_DNA"/>
</dbReference>
<dbReference type="PANTHER" id="PTHR30336">
    <property type="entry name" value="INNER MEMBRANE PROTEIN, PROBABLE PERMEASE"/>
    <property type="match status" value="1"/>
</dbReference>
<dbReference type="InterPro" id="IPR003848">
    <property type="entry name" value="DUF218"/>
</dbReference>
<keyword evidence="1" id="KW-0472">Membrane</keyword>
<dbReference type="GO" id="GO:0043164">
    <property type="term" value="P:Gram-negative-bacterium-type cell wall biogenesis"/>
    <property type="evidence" value="ECO:0007669"/>
    <property type="project" value="TreeGrafter"/>
</dbReference>
<proteinExistence type="predicted"/>
<accession>A0A069RNP5</accession>
<evidence type="ECO:0000259" key="2">
    <source>
        <dbReference type="Pfam" id="PF02698"/>
    </source>
</evidence>
<feature type="transmembrane region" description="Helical" evidence="1">
    <location>
        <begin position="30"/>
        <end position="51"/>
    </location>
</feature>
<keyword evidence="1" id="KW-0812">Transmembrane</keyword>
<evidence type="ECO:0000256" key="1">
    <source>
        <dbReference type="SAM" id="Phobius"/>
    </source>
</evidence>
<dbReference type="STRING" id="1121324.CLIT_10c05350"/>
<dbReference type="CDD" id="cd06259">
    <property type="entry name" value="YdcF-like"/>
    <property type="match status" value="1"/>
</dbReference>
<dbReference type="GO" id="GO:0005886">
    <property type="term" value="C:plasma membrane"/>
    <property type="evidence" value="ECO:0007669"/>
    <property type="project" value="TreeGrafter"/>
</dbReference>
<comment type="caution">
    <text evidence="3">The sequence shown here is derived from an EMBL/GenBank/DDBJ whole genome shotgun (WGS) entry which is preliminary data.</text>
</comment>
<evidence type="ECO:0000313" key="4">
    <source>
        <dbReference type="Proteomes" id="UP000027946"/>
    </source>
</evidence>
<dbReference type="Proteomes" id="UP000027946">
    <property type="component" value="Unassembled WGS sequence"/>
</dbReference>
<keyword evidence="1" id="KW-1133">Transmembrane helix</keyword>
<evidence type="ECO:0000313" key="3">
    <source>
        <dbReference type="EMBL" id="KDR95807.1"/>
    </source>
</evidence>
<dbReference type="PANTHER" id="PTHR30336:SF4">
    <property type="entry name" value="ENVELOPE BIOGENESIS FACTOR ELYC"/>
    <property type="match status" value="1"/>
</dbReference>
<sequence>METGAGYKHRIWFWGENMNKSIVWRKIKTVLAYTFLAWLISFFIMEGAIYLGGKEDEPENPDYIIVLGAGLRGKTPSLTLLDRLRKCLEYANENETAVIIVTGGQGKGEDITEASAMKKYLVDRGIDESRIVKEEKSTSTVENIKFAKKIMEDMDGKSVHSAVIISNRFHLLRAKAIAKEFKILPYGLPSVTRAYLAPKYYVREYFAMLKLAINMSQGL</sequence>
<keyword evidence="4" id="KW-1185">Reference proteome</keyword>